<dbReference type="Proteomes" id="UP001150603">
    <property type="component" value="Unassembled WGS sequence"/>
</dbReference>
<accession>A0ACC1J2D8</accession>
<reference evidence="1" key="1">
    <citation type="submission" date="2022-07" db="EMBL/GenBank/DDBJ databases">
        <title>Phylogenomic reconstructions and comparative analyses of Kickxellomycotina fungi.</title>
        <authorList>
            <person name="Reynolds N.K."/>
            <person name="Stajich J.E."/>
            <person name="Barry K."/>
            <person name="Grigoriev I.V."/>
            <person name="Crous P."/>
            <person name="Smith M.E."/>
        </authorList>
    </citation>
    <scope>NUCLEOTIDE SEQUENCE</scope>
    <source>
        <strain evidence="1">NRRL 5244</strain>
    </source>
</reference>
<sequence length="283" mass="32071">MPGYHYVVSLFGTSKLDGVRASVYMFDVMPATQAMMQISQNNQYPRNFFMARTMSSPRDAPVYVLRCFSKFRELDVPPLTSFAAVHVLVRENRVQARTIRIRENNNMTSFKISPSGRIQLHGMLDQTERRGIQGPERILLHDLFGIMKRGLELEYVEASQTLIVYDNHATKDDLARMAPRSTRFTNDALERQEIQTIVVCVEDPTTGGIHARAFYPGTKYTEANMPVLATPYLGSQWSRKAGAGFVEISWSMLDRHCHIIKQTAPDMSITLMTKTITLQASNA</sequence>
<gene>
    <name evidence="1" type="ORF">FBU59_005625</name>
</gene>
<evidence type="ECO:0000313" key="2">
    <source>
        <dbReference type="Proteomes" id="UP001150603"/>
    </source>
</evidence>
<keyword evidence="2" id="KW-1185">Reference proteome</keyword>
<comment type="caution">
    <text evidence="1">The sequence shown here is derived from an EMBL/GenBank/DDBJ whole genome shotgun (WGS) entry which is preliminary data.</text>
</comment>
<evidence type="ECO:0000313" key="1">
    <source>
        <dbReference type="EMBL" id="KAJ1934675.1"/>
    </source>
</evidence>
<protein>
    <submittedName>
        <fullName evidence="1">Uncharacterized protein</fullName>
    </submittedName>
</protein>
<name>A0ACC1J2D8_9FUNG</name>
<proteinExistence type="predicted"/>
<dbReference type="EMBL" id="JANBPW010004544">
    <property type="protein sequence ID" value="KAJ1934675.1"/>
    <property type="molecule type" value="Genomic_DNA"/>
</dbReference>
<organism evidence="1 2">
    <name type="scientific">Linderina macrospora</name>
    <dbReference type="NCBI Taxonomy" id="4868"/>
    <lineage>
        <taxon>Eukaryota</taxon>
        <taxon>Fungi</taxon>
        <taxon>Fungi incertae sedis</taxon>
        <taxon>Zoopagomycota</taxon>
        <taxon>Kickxellomycotina</taxon>
        <taxon>Kickxellomycetes</taxon>
        <taxon>Kickxellales</taxon>
        <taxon>Kickxellaceae</taxon>
        <taxon>Linderina</taxon>
    </lineage>
</organism>